<dbReference type="Proteomes" id="UP000219612">
    <property type="component" value="Unassembled WGS sequence"/>
</dbReference>
<keyword evidence="1" id="KW-0472">Membrane</keyword>
<reference evidence="2 3" key="1">
    <citation type="submission" date="2017-09" db="EMBL/GenBank/DDBJ databases">
        <authorList>
            <person name="Ehlers B."/>
            <person name="Leendertz F.H."/>
        </authorList>
    </citation>
    <scope>NUCLEOTIDE SEQUENCE [LARGE SCALE GENOMIC DNA]</scope>
    <source>
        <strain evidence="2 3">CGMCC 4.6857</strain>
    </source>
</reference>
<name>A0A285GJU7_9ACTN</name>
<keyword evidence="3" id="KW-1185">Reference proteome</keyword>
<organism evidence="2 3">
    <name type="scientific">Paractinoplanes atraurantiacus</name>
    <dbReference type="NCBI Taxonomy" id="1036182"/>
    <lineage>
        <taxon>Bacteria</taxon>
        <taxon>Bacillati</taxon>
        <taxon>Actinomycetota</taxon>
        <taxon>Actinomycetes</taxon>
        <taxon>Micromonosporales</taxon>
        <taxon>Micromonosporaceae</taxon>
        <taxon>Paractinoplanes</taxon>
    </lineage>
</organism>
<proteinExistence type="predicted"/>
<evidence type="ECO:0000313" key="2">
    <source>
        <dbReference type="EMBL" id="SNY23484.1"/>
    </source>
</evidence>
<dbReference type="RefSeq" id="WP_179855044.1">
    <property type="nucleotide sequence ID" value="NZ_OBDY01000002.1"/>
</dbReference>
<evidence type="ECO:0000256" key="1">
    <source>
        <dbReference type="SAM" id="Phobius"/>
    </source>
</evidence>
<keyword evidence="1" id="KW-1133">Transmembrane helix</keyword>
<dbReference type="AlphaFoldDB" id="A0A285GJU7"/>
<feature type="transmembrane region" description="Helical" evidence="1">
    <location>
        <begin position="69"/>
        <end position="90"/>
    </location>
</feature>
<accession>A0A285GJU7</accession>
<keyword evidence="1" id="KW-0812">Transmembrane</keyword>
<protein>
    <submittedName>
        <fullName evidence="2">Uncharacterized protein</fullName>
    </submittedName>
</protein>
<dbReference type="EMBL" id="OBDY01000002">
    <property type="protein sequence ID" value="SNY23484.1"/>
    <property type="molecule type" value="Genomic_DNA"/>
</dbReference>
<gene>
    <name evidence="2" type="ORF">SAMN05421748_10248</name>
</gene>
<sequence length="158" mass="17762">MRTVEVTAPGGTRWEVRVVWEPRWRVMARRFGGWRAKRRKDIGPGDALSGGAEVSSEVSSSGGNFNDEFVIIAIVFFAFVLAAVLFWWVLLPLLLIVLDALIILILLAASMVARVLFRRPWIVRATSATGETTEVEVVGWRAALRRRDAMADELRQPR</sequence>
<feature type="transmembrane region" description="Helical" evidence="1">
    <location>
        <begin position="96"/>
        <end position="117"/>
    </location>
</feature>
<evidence type="ECO:0000313" key="3">
    <source>
        <dbReference type="Proteomes" id="UP000219612"/>
    </source>
</evidence>